<evidence type="ECO:0000313" key="2">
    <source>
        <dbReference type="Proteomes" id="UP000594121"/>
    </source>
</evidence>
<organism evidence="1 2">
    <name type="scientific">Infirmifilum lucidum</name>
    <dbReference type="NCBI Taxonomy" id="2776706"/>
    <lineage>
        <taxon>Archaea</taxon>
        <taxon>Thermoproteota</taxon>
        <taxon>Thermoprotei</taxon>
        <taxon>Thermofilales</taxon>
        <taxon>Thermofilaceae</taxon>
        <taxon>Infirmifilum</taxon>
    </lineage>
</organism>
<dbReference type="InParanoid" id="A0A7L9FJJ7"/>
<dbReference type="EMBL" id="CP062310">
    <property type="protein sequence ID" value="QOJ79104.1"/>
    <property type="molecule type" value="Genomic_DNA"/>
</dbReference>
<keyword evidence="2" id="KW-1185">Reference proteome</keyword>
<reference evidence="1 2" key="1">
    <citation type="submission" date="2020-10" db="EMBL/GenBank/DDBJ databases">
        <title>Thermofilum lucidum 3507LT sp. nov. a novel member of Thermofilaceae family isolated from Chile hot spring, and proposal of description order Thermofilales.</title>
        <authorList>
            <person name="Zayulina K.S."/>
            <person name="Elcheninov A.G."/>
            <person name="Toshchakov S.V."/>
            <person name="Kublanov I.V."/>
        </authorList>
    </citation>
    <scope>NUCLEOTIDE SEQUENCE [LARGE SCALE GENOMIC DNA]</scope>
    <source>
        <strain evidence="1 2">3507LT</strain>
    </source>
</reference>
<evidence type="ECO:0000313" key="1">
    <source>
        <dbReference type="EMBL" id="QOJ79104.1"/>
    </source>
</evidence>
<protein>
    <submittedName>
        <fullName evidence="1">Uncharacterized protein</fullName>
    </submittedName>
</protein>
<dbReference type="GeneID" id="59148461"/>
<dbReference type="AlphaFoldDB" id="A0A7L9FJJ7"/>
<dbReference type="RefSeq" id="WP_192819076.1">
    <property type="nucleotide sequence ID" value="NZ_CP062310.1"/>
</dbReference>
<proteinExistence type="predicted"/>
<dbReference type="KEGG" id="thel:IG193_01155"/>
<accession>A0A7L9FJJ7</accession>
<gene>
    <name evidence="1" type="ORF">IG193_01155</name>
</gene>
<dbReference type="Proteomes" id="UP000594121">
    <property type="component" value="Chromosome"/>
</dbReference>
<sequence>MRSMLETPGARLKLLLELRRRGLYVHMHAYEYILGYGGRIVGVVLLEPWRGTAELYAGEELPPEVLALLRGALREVDPHVKLLVVSTRVERPGRGAPG</sequence>
<name>A0A7L9FJJ7_9CREN</name>